<dbReference type="Proteomes" id="UP000295258">
    <property type="component" value="Unassembled WGS sequence"/>
</dbReference>
<organism evidence="6 7">
    <name type="scientific">Nonomuraea deserti</name>
    <dbReference type="NCBI Taxonomy" id="1848322"/>
    <lineage>
        <taxon>Bacteria</taxon>
        <taxon>Bacillati</taxon>
        <taxon>Actinomycetota</taxon>
        <taxon>Actinomycetes</taxon>
        <taxon>Streptosporangiales</taxon>
        <taxon>Streptosporangiaceae</taxon>
        <taxon>Nonomuraea</taxon>
    </lineage>
</organism>
<dbReference type="InterPro" id="IPR041347">
    <property type="entry name" value="MftR_C"/>
</dbReference>
<protein>
    <submittedName>
        <fullName evidence="6">TetR family transcriptional regulator</fullName>
    </submittedName>
</protein>
<dbReference type="GO" id="GO:0003700">
    <property type="term" value="F:DNA-binding transcription factor activity"/>
    <property type="evidence" value="ECO:0007669"/>
    <property type="project" value="TreeGrafter"/>
</dbReference>
<evidence type="ECO:0000259" key="5">
    <source>
        <dbReference type="PROSITE" id="PS50977"/>
    </source>
</evidence>
<evidence type="ECO:0000256" key="2">
    <source>
        <dbReference type="ARBA" id="ARBA00023125"/>
    </source>
</evidence>
<dbReference type="InterPro" id="IPR009057">
    <property type="entry name" value="Homeodomain-like_sf"/>
</dbReference>
<evidence type="ECO:0000256" key="1">
    <source>
        <dbReference type="ARBA" id="ARBA00023015"/>
    </source>
</evidence>
<dbReference type="GO" id="GO:0000976">
    <property type="term" value="F:transcription cis-regulatory region binding"/>
    <property type="evidence" value="ECO:0007669"/>
    <property type="project" value="TreeGrafter"/>
</dbReference>
<dbReference type="SUPFAM" id="SSF46689">
    <property type="entry name" value="Homeodomain-like"/>
    <property type="match status" value="1"/>
</dbReference>
<dbReference type="Gene3D" id="1.10.357.10">
    <property type="entry name" value="Tetracycline Repressor, domain 2"/>
    <property type="match status" value="1"/>
</dbReference>
<dbReference type="PROSITE" id="PS50977">
    <property type="entry name" value="HTH_TETR_2"/>
    <property type="match status" value="1"/>
</dbReference>
<evidence type="ECO:0000313" key="6">
    <source>
        <dbReference type="EMBL" id="TDD02934.1"/>
    </source>
</evidence>
<comment type="caution">
    <text evidence="6">The sequence shown here is derived from an EMBL/GenBank/DDBJ whole genome shotgun (WGS) entry which is preliminary data.</text>
</comment>
<dbReference type="Pfam" id="PF00440">
    <property type="entry name" value="TetR_N"/>
    <property type="match status" value="1"/>
</dbReference>
<feature type="DNA-binding region" description="H-T-H motif" evidence="4">
    <location>
        <begin position="45"/>
        <end position="64"/>
    </location>
</feature>
<evidence type="ECO:0000256" key="4">
    <source>
        <dbReference type="PROSITE-ProRule" id="PRU00335"/>
    </source>
</evidence>
<proteinExistence type="predicted"/>
<gene>
    <name evidence="6" type="ORF">E1292_22110</name>
</gene>
<dbReference type="EMBL" id="SMKO01000059">
    <property type="protein sequence ID" value="TDD02934.1"/>
    <property type="molecule type" value="Genomic_DNA"/>
</dbReference>
<dbReference type="InterPro" id="IPR001647">
    <property type="entry name" value="HTH_TetR"/>
</dbReference>
<dbReference type="AlphaFoldDB" id="A0A4R4VKU1"/>
<sequence>MAADISSTSVPGTLSLRERKKLRTRAALVDTALALFTERGFDGVTLDELCEAVEVSKRTFFRNFASKEQVASAPLEALWNGLRDDVEHLAFGHVPVLEVLQEALLVALARMDDGGAWVTHVRRSRELAERTPSIAAYGLQYCDDTSAAIEEALQRRLGLDPADPRPRLALDLVVASFHAALRAWTAKPGAPTHAGLAAELRSVFAALPGALTFSMA</sequence>
<evidence type="ECO:0000256" key="3">
    <source>
        <dbReference type="ARBA" id="ARBA00023163"/>
    </source>
</evidence>
<dbReference type="PANTHER" id="PTHR30055:SF238">
    <property type="entry name" value="MYCOFACTOCIN BIOSYNTHESIS TRANSCRIPTIONAL REGULATOR MFTR-RELATED"/>
    <property type="match status" value="1"/>
</dbReference>
<accession>A0A4R4VKU1</accession>
<keyword evidence="1" id="KW-0805">Transcription regulation</keyword>
<dbReference type="RefSeq" id="WP_132597128.1">
    <property type="nucleotide sequence ID" value="NZ_SMKO01000059.1"/>
</dbReference>
<reference evidence="6 7" key="1">
    <citation type="submission" date="2019-03" db="EMBL/GenBank/DDBJ databases">
        <title>Draft genome sequences of novel Actinobacteria.</title>
        <authorList>
            <person name="Sahin N."/>
            <person name="Ay H."/>
            <person name="Saygin H."/>
        </authorList>
    </citation>
    <scope>NUCLEOTIDE SEQUENCE [LARGE SCALE GENOMIC DNA]</scope>
    <source>
        <strain evidence="6 7">KC310</strain>
    </source>
</reference>
<keyword evidence="2 4" id="KW-0238">DNA-binding</keyword>
<keyword evidence="7" id="KW-1185">Reference proteome</keyword>
<dbReference type="PANTHER" id="PTHR30055">
    <property type="entry name" value="HTH-TYPE TRANSCRIPTIONAL REGULATOR RUTR"/>
    <property type="match status" value="1"/>
</dbReference>
<dbReference type="Pfam" id="PF17754">
    <property type="entry name" value="TetR_C_14"/>
    <property type="match status" value="1"/>
</dbReference>
<feature type="domain" description="HTH tetR-type" evidence="5">
    <location>
        <begin position="22"/>
        <end position="82"/>
    </location>
</feature>
<keyword evidence="3" id="KW-0804">Transcription</keyword>
<name>A0A4R4VKU1_9ACTN</name>
<dbReference type="PRINTS" id="PR00455">
    <property type="entry name" value="HTHTETR"/>
</dbReference>
<evidence type="ECO:0000313" key="7">
    <source>
        <dbReference type="Proteomes" id="UP000295258"/>
    </source>
</evidence>
<dbReference type="InterPro" id="IPR050109">
    <property type="entry name" value="HTH-type_TetR-like_transc_reg"/>
</dbReference>